<reference evidence="2" key="1">
    <citation type="journal article" date="2019" name="Int. J. Syst. Evol. Microbiol.">
        <title>The Global Catalogue of Microorganisms (GCM) 10K type strain sequencing project: providing services to taxonomists for standard genome sequencing and annotation.</title>
        <authorList>
            <consortium name="The Broad Institute Genomics Platform"/>
            <consortium name="The Broad Institute Genome Sequencing Center for Infectious Disease"/>
            <person name="Wu L."/>
            <person name="Ma J."/>
        </authorList>
    </citation>
    <scope>NUCLEOTIDE SEQUENCE [LARGE SCALE GENOMIC DNA]</scope>
    <source>
        <strain evidence="2">CCUG 49339</strain>
    </source>
</reference>
<comment type="caution">
    <text evidence="1">The sequence shown here is derived from an EMBL/GenBank/DDBJ whole genome shotgun (WGS) entry which is preliminary data.</text>
</comment>
<name>A0ABW4LQ71_9BACI</name>
<accession>A0ABW4LQ71</accession>
<dbReference type="EMBL" id="JBHUEM010000014">
    <property type="protein sequence ID" value="MFD1736944.1"/>
    <property type="molecule type" value="Genomic_DNA"/>
</dbReference>
<gene>
    <name evidence="1" type="ORF">ACFSCX_10255</name>
</gene>
<proteinExistence type="predicted"/>
<evidence type="ECO:0000313" key="1">
    <source>
        <dbReference type="EMBL" id="MFD1736944.1"/>
    </source>
</evidence>
<sequence>MEEIPIEKWKVKFLNLPCDEQIYFAHKTALDESLHNEYVEWLKEQQDS</sequence>
<keyword evidence="2" id="KW-1185">Reference proteome</keyword>
<protein>
    <submittedName>
        <fullName evidence="1">Uncharacterized protein</fullName>
    </submittedName>
</protein>
<dbReference type="RefSeq" id="WP_377928134.1">
    <property type="nucleotide sequence ID" value="NZ_JBHUEM010000014.1"/>
</dbReference>
<evidence type="ECO:0000313" key="2">
    <source>
        <dbReference type="Proteomes" id="UP001597214"/>
    </source>
</evidence>
<dbReference type="Proteomes" id="UP001597214">
    <property type="component" value="Unassembled WGS sequence"/>
</dbReference>
<organism evidence="1 2">
    <name type="scientific">Bacillus salitolerans</name>
    <dbReference type="NCBI Taxonomy" id="1437434"/>
    <lineage>
        <taxon>Bacteria</taxon>
        <taxon>Bacillati</taxon>
        <taxon>Bacillota</taxon>
        <taxon>Bacilli</taxon>
        <taxon>Bacillales</taxon>
        <taxon>Bacillaceae</taxon>
        <taxon>Bacillus</taxon>
    </lineage>
</organism>